<accession>A0A9P0ZMX1</accession>
<comment type="caution">
    <text evidence="2">The sequence shown here is derived from an EMBL/GenBank/DDBJ whole genome shotgun (WGS) entry which is preliminary data.</text>
</comment>
<dbReference type="OrthoDB" id="1304701at2759"/>
<dbReference type="AlphaFoldDB" id="A0A9P0ZMX1"/>
<protein>
    <recommendedName>
        <fullName evidence="1">Reverse transcriptase zinc-binding domain-containing protein</fullName>
    </recommendedName>
</protein>
<dbReference type="Proteomes" id="UP001152484">
    <property type="component" value="Unassembled WGS sequence"/>
</dbReference>
<gene>
    <name evidence="2" type="ORF">CEURO_LOCUS18147</name>
</gene>
<name>A0A9P0ZMX1_CUSEU</name>
<organism evidence="2 3">
    <name type="scientific">Cuscuta europaea</name>
    <name type="common">European dodder</name>
    <dbReference type="NCBI Taxonomy" id="41803"/>
    <lineage>
        <taxon>Eukaryota</taxon>
        <taxon>Viridiplantae</taxon>
        <taxon>Streptophyta</taxon>
        <taxon>Embryophyta</taxon>
        <taxon>Tracheophyta</taxon>
        <taxon>Spermatophyta</taxon>
        <taxon>Magnoliopsida</taxon>
        <taxon>eudicotyledons</taxon>
        <taxon>Gunneridae</taxon>
        <taxon>Pentapetalae</taxon>
        <taxon>asterids</taxon>
        <taxon>lamiids</taxon>
        <taxon>Solanales</taxon>
        <taxon>Convolvulaceae</taxon>
        <taxon>Cuscuteae</taxon>
        <taxon>Cuscuta</taxon>
        <taxon>Cuscuta subgen. Cuscuta</taxon>
    </lineage>
</organism>
<sequence length="271" mass="31451">MQSRYGKRALGEMKPTDSPIWRRLCLIHEEAETMVTRSTNSITWRHTTEGEFTSKSAYRALCPHGGRTLSNTQIWNPKQVPKIRVFLWKLWHKCLPFPEQVAAFSAVYPSRCPFCKKDSATQDHVLLLCPLSSSIWKFFSNLLLNGGKLGNSITLEIMKWWISNSGKTLDKVYMAILPGVITWHLWKAYWDSLWNDTEHETGRIIFQINKFMLSWCCANENLKGNDSLKKLGLLPESFSRRKPRIFRWEKPRQSHVKLNCSIFRGNGRSSA</sequence>
<keyword evidence="3" id="KW-1185">Reference proteome</keyword>
<evidence type="ECO:0000313" key="2">
    <source>
        <dbReference type="EMBL" id="CAH9108495.1"/>
    </source>
</evidence>
<dbReference type="EMBL" id="CAMAPE010000051">
    <property type="protein sequence ID" value="CAH9108495.1"/>
    <property type="molecule type" value="Genomic_DNA"/>
</dbReference>
<reference evidence="2" key="1">
    <citation type="submission" date="2022-07" db="EMBL/GenBank/DDBJ databases">
        <authorList>
            <person name="Macas J."/>
            <person name="Novak P."/>
            <person name="Neumann P."/>
        </authorList>
    </citation>
    <scope>NUCLEOTIDE SEQUENCE</scope>
</reference>
<feature type="domain" description="Reverse transcriptase zinc-binding" evidence="1">
    <location>
        <begin position="52"/>
        <end position="136"/>
    </location>
</feature>
<evidence type="ECO:0000313" key="3">
    <source>
        <dbReference type="Proteomes" id="UP001152484"/>
    </source>
</evidence>
<proteinExistence type="predicted"/>
<dbReference type="Pfam" id="PF13966">
    <property type="entry name" value="zf-RVT"/>
    <property type="match status" value="1"/>
</dbReference>
<dbReference type="InterPro" id="IPR026960">
    <property type="entry name" value="RVT-Znf"/>
</dbReference>
<evidence type="ECO:0000259" key="1">
    <source>
        <dbReference type="Pfam" id="PF13966"/>
    </source>
</evidence>